<accession>A0ABW2L9W9</accession>
<dbReference type="EC" id="2.7.10.2" evidence="9"/>
<dbReference type="InterPro" id="IPR005702">
    <property type="entry name" value="Wzc-like_C"/>
</dbReference>
<evidence type="ECO:0000256" key="6">
    <source>
        <dbReference type="SAM" id="MobiDB-lite"/>
    </source>
</evidence>
<dbReference type="Pfam" id="PF13614">
    <property type="entry name" value="AAA_31"/>
    <property type="match status" value="1"/>
</dbReference>
<evidence type="ECO:0000256" key="4">
    <source>
        <dbReference type="ARBA" id="ARBA00022840"/>
    </source>
</evidence>
<dbReference type="PANTHER" id="PTHR32309">
    <property type="entry name" value="TYROSINE-PROTEIN KINASE"/>
    <property type="match status" value="1"/>
</dbReference>
<dbReference type="GO" id="GO:0004715">
    <property type="term" value="F:non-membrane spanning protein tyrosine kinase activity"/>
    <property type="evidence" value="ECO:0007669"/>
    <property type="project" value="UniProtKB-EC"/>
</dbReference>
<evidence type="ECO:0000256" key="5">
    <source>
        <dbReference type="ARBA" id="ARBA00023137"/>
    </source>
</evidence>
<gene>
    <name evidence="9" type="ORF">ACFQY0_12850</name>
</gene>
<keyword evidence="7" id="KW-1133">Transmembrane helix</keyword>
<keyword evidence="10" id="KW-1185">Reference proteome</keyword>
<organism evidence="9 10">
    <name type="scientific">Haloferula chungangensis</name>
    <dbReference type="NCBI Taxonomy" id="1048331"/>
    <lineage>
        <taxon>Bacteria</taxon>
        <taxon>Pseudomonadati</taxon>
        <taxon>Verrucomicrobiota</taxon>
        <taxon>Verrucomicrobiia</taxon>
        <taxon>Verrucomicrobiales</taxon>
        <taxon>Verrucomicrobiaceae</taxon>
        <taxon>Haloferula</taxon>
    </lineage>
</organism>
<dbReference type="PANTHER" id="PTHR32309:SF31">
    <property type="entry name" value="CAPSULAR EXOPOLYSACCHARIDE FAMILY"/>
    <property type="match status" value="1"/>
</dbReference>
<keyword evidence="7" id="KW-0812">Transmembrane</keyword>
<evidence type="ECO:0000313" key="9">
    <source>
        <dbReference type="EMBL" id="MFC7338074.1"/>
    </source>
</evidence>
<keyword evidence="2" id="KW-0547">Nucleotide-binding</keyword>
<feature type="region of interest" description="Disordered" evidence="6">
    <location>
        <begin position="1"/>
        <end position="29"/>
    </location>
</feature>
<dbReference type="Gene3D" id="3.40.50.300">
    <property type="entry name" value="P-loop containing nucleotide triphosphate hydrolases"/>
    <property type="match status" value="1"/>
</dbReference>
<evidence type="ECO:0000256" key="2">
    <source>
        <dbReference type="ARBA" id="ARBA00022741"/>
    </source>
</evidence>
<dbReference type="CDD" id="cd05387">
    <property type="entry name" value="BY-kinase"/>
    <property type="match status" value="1"/>
</dbReference>
<evidence type="ECO:0000256" key="1">
    <source>
        <dbReference type="ARBA" id="ARBA00022679"/>
    </source>
</evidence>
<dbReference type="EMBL" id="JBHTBS010000006">
    <property type="protein sequence ID" value="MFC7338074.1"/>
    <property type="molecule type" value="Genomic_DNA"/>
</dbReference>
<feature type="transmembrane region" description="Helical" evidence="7">
    <location>
        <begin position="44"/>
        <end position="62"/>
    </location>
</feature>
<dbReference type="SUPFAM" id="SSF52540">
    <property type="entry name" value="P-loop containing nucleoside triphosphate hydrolases"/>
    <property type="match status" value="1"/>
</dbReference>
<dbReference type="InterPro" id="IPR025669">
    <property type="entry name" value="AAA_dom"/>
</dbReference>
<dbReference type="InterPro" id="IPR027417">
    <property type="entry name" value="P-loop_NTPase"/>
</dbReference>
<dbReference type="InterPro" id="IPR050445">
    <property type="entry name" value="Bact_polysacc_biosynth/exp"/>
</dbReference>
<comment type="caution">
    <text evidence="9">The sequence shown here is derived from an EMBL/GenBank/DDBJ whole genome shotgun (WGS) entry which is preliminary data.</text>
</comment>
<proteinExistence type="predicted"/>
<evidence type="ECO:0000256" key="3">
    <source>
        <dbReference type="ARBA" id="ARBA00022777"/>
    </source>
</evidence>
<dbReference type="Proteomes" id="UP001596472">
    <property type="component" value="Unassembled WGS sequence"/>
</dbReference>
<keyword evidence="1 9" id="KW-0808">Transferase</keyword>
<sequence length="739" mass="81936">MRSQDKSDLLEEYSDDDSYSASSRAAGGGSGQIKRLVMALLGRWYWIVLCMLIGWGWAVYALDKTPNRYTATTTLLMKVQVDQVLSRDQIADIPLESMEAMNTTMAQISSLDMLERVAARQDVRELPGLVPLPVDWRPEWLQEKMGVEPPVAGPPPQAANLAKMIRGWLSLSVRPVTRLLDIRIDHPTPEVAKAVADAIASEYLAELRSDAAMNRSWVIELLSEEAEDARELLEEATGSLVTYNQALESKTSLDAHEAIVAQLEQTYLPAHPKMMGALAELKRLQDHFIKDFEIARKAPSEAAYWEEKADFLPNFEQDPEGYLRTGRALLMSRVGILNKEISNRTSLYSGMLKRIEESRVNGEGGELSAEIENLARTPVFPSSPVPKSFYTKGLGGGFAAGLAIAFVLVRLDSKFQTVAQLEGTTGIATLAAISDINVAHLAKAEKLYYSKHPDDSPEPYIDWDPHLVFRPGTSSTSYAEMYRVLRASVSLLGDETKRKITMFSSALPGEGKTSTSVNFALAAAGQRKKTLLIDLDLRKPSIHKAFGIPRIPESGGISDCLAGDAHINDVIIRDCPEKNLHIVVSGKRVGQPGELLNRDKLKMILAWAVENYDIVVLDTAPLLAVPDSRVIAPLVDNFCLIVRANYVPKGAVRRVLEVLEDDESKLDGIVFNGFVETRRAIGENYSYGYYKTSRYGRSYQYGYGSYGSYGAYGADDEDEAESAKALEKRRKRRRKQMKV</sequence>
<keyword evidence="5" id="KW-0829">Tyrosine-protein kinase</keyword>
<keyword evidence="7" id="KW-0472">Membrane</keyword>
<keyword evidence="4" id="KW-0067">ATP-binding</keyword>
<dbReference type="NCBIfam" id="TIGR01007">
    <property type="entry name" value="eps_fam"/>
    <property type="match status" value="1"/>
</dbReference>
<name>A0ABW2L9W9_9BACT</name>
<protein>
    <submittedName>
        <fullName evidence="9">Polysaccharide biosynthesis tyrosine autokinase</fullName>
        <ecNumber evidence="9">2.7.10.2</ecNumber>
    </submittedName>
</protein>
<evidence type="ECO:0000313" key="10">
    <source>
        <dbReference type="Proteomes" id="UP001596472"/>
    </source>
</evidence>
<dbReference type="RefSeq" id="WP_379712993.1">
    <property type="nucleotide sequence ID" value="NZ_JBHTBS010000006.1"/>
</dbReference>
<keyword evidence="3" id="KW-0418">Kinase</keyword>
<feature type="domain" description="AAA" evidence="8">
    <location>
        <begin position="508"/>
        <end position="625"/>
    </location>
</feature>
<reference evidence="10" key="1">
    <citation type="journal article" date="2019" name="Int. J. Syst. Evol. Microbiol.">
        <title>The Global Catalogue of Microorganisms (GCM) 10K type strain sequencing project: providing services to taxonomists for standard genome sequencing and annotation.</title>
        <authorList>
            <consortium name="The Broad Institute Genomics Platform"/>
            <consortium name="The Broad Institute Genome Sequencing Center for Infectious Disease"/>
            <person name="Wu L."/>
            <person name="Ma J."/>
        </authorList>
    </citation>
    <scope>NUCLEOTIDE SEQUENCE [LARGE SCALE GENOMIC DNA]</scope>
    <source>
        <strain evidence="10">CGMCC 4.1467</strain>
    </source>
</reference>
<evidence type="ECO:0000256" key="7">
    <source>
        <dbReference type="SAM" id="Phobius"/>
    </source>
</evidence>
<evidence type="ECO:0000259" key="8">
    <source>
        <dbReference type="Pfam" id="PF13614"/>
    </source>
</evidence>